<dbReference type="RefSeq" id="WP_052358880.1">
    <property type="nucleotide sequence ID" value="NZ_BMNZ01000007.1"/>
</dbReference>
<keyword evidence="2" id="KW-1133">Transmembrane helix</keyword>
<feature type="transmembrane region" description="Helical" evidence="2">
    <location>
        <begin position="157"/>
        <end position="190"/>
    </location>
</feature>
<feature type="transmembrane region" description="Helical" evidence="2">
    <location>
        <begin position="1263"/>
        <end position="1281"/>
    </location>
</feature>
<feature type="region of interest" description="Disordered" evidence="1">
    <location>
        <begin position="690"/>
        <end position="712"/>
    </location>
</feature>
<evidence type="ECO:0000256" key="2">
    <source>
        <dbReference type="SAM" id="Phobius"/>
    </source>
</evidence>
<keyword evidence="2" id="KW-0812">Transmembrane</keyword>
<accession>A0ABQ2IA41</accession>
<protein>
    <submittedName>
        <fullName evidence="4">Coagulation factor 5/8 type</fullName>
    </submittedName>
</protein>
<feature type="transmembrane region" description="Helical" evidence="2">
    <location>
        <begin position="316"/>
        <end position="337"/>
    </location>
</feature>
<feature type="transmembrane region" description="Helical" evidence="2">
    <location>
        <begin position="349"/>
        <end position="374"/>
    </location>
</feature>
<sequence length="1428" mass="147658">MTGAGAAAVGLARPEATAQDAGRVPDAAPVPEDHGPAPRLVWRLRLVAVVIGLAAICFRQSPGLVVPDTKLDLTADPGGFLLRALHLWDPQGALGQLQNQAYGYLFPVGPFHLVLDLVGVPDWVAQRLWWTTVMTVALLGMWRLTRAFGVTNPWARLVAAVCFALSPRMLSEVAITSVEVWPLALAPWVLWPLVVPDRTTRWRATRSGLALALVGGVNAVASGAVLVLPAVWLLTRRWDRSLLRLSAAWAGVVVLVSAWWVAPLLVLGRWSPPFLSWIEDAATTTGTASPFEALRGTTPWLGFLATPTGPSWPVGWLYVTSPLLILATALVAGLGLLGLALRRGRERPFLVLALVTGLSLVTLGHVGSGAWPFADGVQGLLDGALAPLRNTHKFELVVAVPLAIGLGHGVARAVEVVERTSLPLAPRVRALLPAVLAGSLVVMAAAPAVGVSFARPEGYRAIPDHWRAAAAWLDAQPAEGAVLVTPSAGFSDLTWGSTKDEPLQALAGRSFVVRDAVPLGSAGATRLLDSLEDRLSSGQRIAGLETVLADSGIAYVLVRNEIRLDAQGAPPAAVNAALEASGLERVASFGPTAGAYGESDSVTVDYRALVQRPAIEIYAVARPSTVRLTPLAGLAQVAGGPENLVQLAGLGGRRDVLLGGDGPGAAPEAGVAAGTVDRVVTDGQRRREVDFGSSADNTSGLLTPDDPGRSGRRVIDVDSDAAAPRTVLRWGGVKAVTASSSASDATATLRIGAGSGPAAALDGDQRTRWVSGRYGQARGEWLEVQLQRPTVVAGTTITLSGAAPVGAAPTAVRVDTDAGSAVTSVFAGPAVPLLTPPGATTRLRVTLVGVAKGAENGFAVQELHLPDIAPDPVAVVPSSGPAPDAVLLEEGKRSRSECLRLDRTSWCSPVFGRDAEETGWSREWQSTTAARYAASGTVRALDGPALEKLLRQPSGLLASASSRLVQAPAGRPDAALDGDDGTGWVASPDDPAPWFEVRLPERRELSGVRITKAFSLPASTPVKVDVAMDGGRTVSGRVDESGLLTFAPTRTRSVRVTFGDVRLLVNIDSATGRRSFAPVGFSELALVGAEDLAGRLPQSAQTGVPCGFGPTLRIDGTAHLTAVSGRVGDVLAGRPLTWQVCDDGGRVVVGAGQVRVDAKASAEFAPQRLDLVSGHHVLGSATTTDIAHSRPGPAELVVDVPGRTSESVVVVAQNYNAGWAATTSSGAALAPIRVNGWQQGWVVPAGAATTLAASFAPDRAYQVALALGLLLLLVGIVLGLLPAPQGRSGTGRQVGPASGRVAGVASLGLVALAGGWPGLVAVVLVGLVLHGRRAGRHTKTGGPDRSDATTPDRRARGILLVAAAAGPVVAAAIVAASPWPSGRLGVGGPLLQVLVWLAVAATCWTVLADERPALSVRARRMTGRSTST</sequence>
<dbReference type="SUPFAM" id="SSF49785">
    <property type="entry name" value="Galactose-binding domain-like"/>
    <property type="match status" value="2"/>
</dbReference>
<evidence type="ECO:0000256" key="1">
    <source>
        <dbReference type="SAM" id="MobiDB-lite"/>
    </source>
</evidence>
<dbReference type="Pfam" id="PF24607">
    <property type="entry name" value="CBM_AftD"/>
    <property type="match status" value="2"/>
</dbReference>
<evidence type="ECO:0000313" key="5">
    <source>
        <dbReference type="Proteomes" id="UP000623461"/>
    </source>
</evidence>
<feature type="transmembrane region" description="Helical" evidence="2">
    <location>
        <begin position="431"/>
        <end position="454"/>
    </location>
</feature>
<dbReference type="Pfam" id="PF11847">
    <property type="entry name" value="GT-C_AftD"/>
    <property type="match status" value="1"/>
</dbReference>
<feature type="transmembrane region" description="Helical" evidence="2">
    <location>
        <begin position="394"/>
        <end position="411"/>
    </location>
</feature>
<gene>
    <name evidence="4" type="ORF">GCM10009721_35580</name>
</gene>
<reference evidence="5" key="1">
    <citation type="journal article" date="2019" name="Int. J. Syst. Evol. Microbiol.">
        <title>The Global Catalogue of Microorganisms (GCM) 10K type strain sequencing project: providing services to taxonomists for standard genome sequencing and annotation.</title>
        <authorList>
            <consortium name="The Broad Institute Genomics Platform"/>
            <consortium name="The Broad Institute Genome Sequencing Center for Infectious Disease"/>
            <person name="Wu L."/>
            <person name="Ma J."/>
        </authorList>
    </citation>
    <scope>NUCLEOTIDE SEQUENCE [LARGE SCALE GENOMIC DNA]</scope>
    <source>
        <strain evidence="5">JCM 1365</strain>
    </source>
</reference>
<evidence type="ECO:0000313" key="4">
    <source>
        <dbReference type="EMBL" id="GGN04999.1"/>
    </source>
</evidence>
<proteinExistence type="predicted"/>
<dbReference type="InterPro" id="IPR056997">
    <property type="entry name" value="CBM_AftD"/>
</dbReference>
<feature type="transmembrane region" description="Helical" evidence="2">
    <location>
        <begin position="1389"/>
        <end position="1407"/>
    </location>
</feature>
<dbReference type="InterPro" id="IPR021798">
    <property type="entry name" value="AftD_N"/>
</dbReference>
<feature type="transmembrane region" description="Helical" evidence="2">
    <location>
        <begin position="1358"/>
        <end position="1377"/>
    </location>
</feature>
<dbReference type="Gene3D" id="2.60.120.260">
    <property type="entry name" value="Galactose-binding domain-like"/>
    <property type="match status" value="2"/>
</dbReference>
<feature type="transmembrane region" description="Helical" evidence="2">
    <location>
        <begin position="1301"/>
        <end position="1329"/>
    </location>
</feature>
<name>A0ABQ2IA41_9MICO</name>
<dbReference type="InterPro" id="IPR000421">
    <property type="entry name" value="FA58C"/>
</dbReference>
<dbReference type="EMBL" id="BMNZ01000007">
    <property type="protein sequence ID" value="GGN04999.1"/>
    <property type="molecule type" value="Genomic_DNA"/>
</dbReference>
<feature type="transmembrane region" description="Helical" evidence="2">
    <location>
        <begin position="247"/>
        <end position="267"/>
    </location>
</feature>
<feature type="transmembrane region" description="Helical" evidence="2">
    <location>
        <begin position="1237"/>
        <end position="1256"/>
    </location>
</feature>
<dbReference type="InterPro" id="IPR008979">
    <property type="entry name" value="Galactose-bd-like_sf"/>
</dbReference>
<feature type="region of interest" description="Disordered" evidence="1">
    <location>
        <begin position="1"/>
        <end position="31"/>
    </location>
</feature>
<evidence type="ECO:0000259" key="3">
    <source>
        <dbReference type="PROSITE" id="PS50022"/>
    </source>
</evidence>
<keyword evidence="5" id="KW-1185">Reference proteome</keyword>
<organism evidence="4 5">
    <name type="scientific">Terrabacter tumescens</name>
    <dbReference type="NCBI Taxonomy" id="60443"/>
    <lineage>
        <taxon>Bacteria</taxon>
        <taxon>Bacillati</taxon>
        <taxon>Actinomycetota</taxon>
        <taxon>Actinomycetes</taxon>
        <taxon>Micrococcales</taxon>
        <taxon>Intrasporangiaceae</taxon>
        <taxon>Terrabacter</taxon>
    </lineage>
</organism>
<dbReference type="Proteomes" id="UP000623461">
    <property type="component" value="Unassembled WGS sequence"/>
</dbReference>
<feature type="transmembrane region" description="Helical" evidence="2">
    <location>
        <begin position="210"/>
        <end position="235"/>
    </location>
</feature>
<dbReference type="PROSITE" id="PS50022">
    <property type="entry name" value="FA58C_3"/>
    <property type="match status" value="1"/>
</dbReference>
<feature type="domain" description="F5/8 type C" evidence="3">
    <location>
        <begin position="721"/>
        <end position="825"/>
    </location>
</feature>
<comment type="caution">
    <text evidence="4">The sequence shown here is derived from an EMBL/GenBank/DDBJ whole genome shotgun (WGS) entry which is preliminary data.</text>
</comment>
<keyword evidence="2" id="KW-0472">Membrane</keyword>